<dbReference type="EMBL" id="BAFB01000075">
    <property type="protein sequence ID" value="GAB33611.1"/>
    <property type="molecule type" value="Genomic_DNA"/>
</dbReference>
<sequence>MSMRNVAVRPGVGALALAGMSVASAAVIAAVPTMSQAATIADKPVTASSPARIALSGSTGIAALASEAAVDPAGIYADAVERALANIKQLQANSSDKAFPILSQVLQNQLNLITGVAGGVADGKWTTGKSPDFAALWKEATASVTDLGTGLTGAGQDVADALRDDVPPLLEAVTDALRAGDIESAMNNMLMVAVVPIFAAINPSSGPLLPALGKILDVPLDLGLALAGAVPNDQISAALSEPFNAGKRVVGQLQEVALFAGMGIISPLGGGIGALGHAVQTVVDGVAAGDMDAVASALLQAPGVMLDGLLNGGYGPSVGDMIGLGDYPVVNGGLLGPKLNITFDDGEIKIFLPGTLGALQYIQGRIADALAPQSSSTSSYTVDASAVASSPVVATSGEKSHEAADSASAASDSAVTSDSTITSESTSVPESAVPSNSPSTTSTSDDPASNDADRERTDSSSAESDNATSQTATMPETAATDTPDAGISETGQSSAGDSASEKASPESATPAPSDSADAGSAYRGAAESGRTSAEPPASSNASPTTASAASTSGSSGGSASD</sequence>
<protein>
    <recommendedName>
        <fullName evidence="5">PE-PGRS family protein</fullName>
    </recommendedName>
</protein>
<evidence type="ECO:0000313" key="3">
    <source>
        <dbReference type="EMBL" id="GAB33611.1"/>
    </source>
</evidence>
<feature type="chain" id="PRO_5039272190" description="PE-PGRS family protein" evidence="2">
    <location>
        <begin position="26"/>
        <end position="561"/>
    </location>
</feature>
<feature type="region of interest" description="Disordered" evidence="1">
    <location>
        <begin position="397"/>
        <end position="561"/>
    </location>
</feature>
<dbReference type="AlphaFoldDB" id="H5TJF3"/>
<evidence type="ECO:0008006" key="5">
    <source>
        <dbReference type="Google" id="ProtNLM"/>
    </source>
</evidence>
<organism evidence="3 4">
    <name type="scientific">Gordonia otitidis (strain DSM 44809 / CCUG 52243 / JCM 12355 / NBRC 100426 / IFM 10032)</name>
    <dbReference type="NCBI Taxonomy" id="1108044"/>
    <lineage>
        <taxon>Bacteria</taxon>
        <taxon>Bacillati</taxon>
        <taxon>Actinomycetota</taxon>
        <taxon>Actinomycetes</taxon>
        <taxon>Mycobacteriales</taxon>
        <taxon>Gordoniaceae</taxon>
        <taxon>Gordonia</taxon>
    </lineage>
</organism>
<feature type="compositionally biased region" description="Polar residues" evidence="1">
    <location>
        <begin position="459"/>
        <end position="474"/>
    </location>
</feature>
<keyword evidence="4" id="KW-1185">Reference proteome</keyword>
<proteinExistence type="predicted"/>
<gene>
    <name evidence="3" type="ORF">GOOTI_075_00090</name>
</gene>
<evidence type="ECO:0000256" key="2">
    <source>
        <dbReference type="SAM" id="SignalP"/>
    </source>
</evidence>
<feature type="compositionally biased region" description="Low complexity" evidence="1">
    <location>
        <begin position="505"/>
        <end position="521"/>
    </location>
</feature>
<evidence type="ECO:0000313" key="4">
    <source>
        <dbReference type="Proteomes" id="UP000005038"/>
    </source>
</evidence>
<feature type="signal peptide" evidence="2">
    <location>
        <begin position="1"/>
        <end position="25"/>
    </location>
</feature>
<name>H5TJF3_GORO1</name>
<evidence type="ECO:0000256" key="1">
    <source>
        <dbReference type="SAM" id="MobiDB-lite"/>
    </source>
</evidence>
<keyword evidence="2" id="KW-0732">Signal</keyword>
<comment type="caution">
    <text evidence="3">The sequence shown here is derived from an EMBL/GenBank/DDBJ whole genome shotgun (WGS) entry which is preliminary data.</text>
</comment>
<accession>H5TJF3</accession>
<feature type="compositionally biased region" description="Low complexity" evidence="1">
    <location>
        <begin position="532"/>
        <end position="561"/>
    </location>
</feature>
<dbReference type="STRING" id="1108044.GOOTI_075_00090"/>
<reference evidence="3" key="1">
    <citation type="submission" date="2012-02" db="EMBL/GenBank/DDBJ databases">
        <title>Whole genome shotgun sequence of Gordonia otitidis NBRC 100426.</title>
        <authorList>
            <person name="Yoshida I."/>
            <person name="Hosoyama A."/>
            <person name="Tsuchikane K."/>
            <person name="Katsumata H."/>
            <person name="Yamazaki S."/>
            <person name="Fujita N."/>
        </authorList>
    </citation>
    <scope>NUCLEOTIDE SEQUENCE [LARGE SCALE GENOMIC DNA]</scope>
    <source>
        <strain evidence="3">NBRC 100426</strain>
    </source>
</reference>
<dbReference type="Proteomes" id="UP000005038">
    <property type="component" value="Unassembled WGS sequence"/>
</dbReference>
<feature type="compositionally biased region" description="Low complexity" evidence="1">
    <location>
        <begin position="405"/>
        <end position="450"/>
    </location>
</feature>